<keyword evidence="5 7" id="KW-0472">Membrane</keyword>
<dbReference type="GO" id="GO:0016746">
    <property type="term" value="F:acyltransferase activity"/>
    <property type="evidence" value="ECO:0007669"/>
    <property type="project" value="UniProtKB-KW"/>
</dbReference>
<gene>
    <name evidence="8" type="ORF">JKF63_06852</name>
</gene>
<feature type="transmembrane region" description="Helical" evidence="7">
    <location>
        <begin position="41"/>
        <end position="60"/>
    </location>
</feature>
<dbReference type="PANTHER" id="PTHR23063">
    <property type="entry name" value="PHOSPHOLIPID ACYLTRANSFERASE"/>
    <property type="match status" value="1"/>
</dbReference>
<evidence type="ECO:0000313" key="8">
    <source>
        <dbReference type="EMBL" id="KAG5510555.1"/>
    </source>
</evidence>
<evidence type="ECO:0000256" key="7">
    <source>
        <dbReference type="SAM" id="Phobius"/>
    </source>
</evidence>
<evidence type="ECO:0000256" key="6">
    <source>
        <dbReference type="ARBA" id="ARBA00023315"/>
    </source>
</evidence>
<evidence type="ECO:0000313" key="9">
    <source>
        <dbReference type="Proteomes" id="UP000674318"/>
    </source>
</evidence>
<dbReference type="RefSeq" id="XP_067759159.1">
    <property type="nucleotide sequence ID" value="XM_067902800.1"/>
</dbReference>
<keyword evidence="4" id="KW-0443">Lipid metabolism</keyword>
<keyword evidence="2 7" id="KW-0812">Transmembrane</keyword>
<comment type="caution">
    <text evidence="8">The sequence shown here is derived from an EMBL/GenBank/DDBJ whole genome shotgun (WGS) entry which is preliminary data.</text>
</comment>
<protein>
    <submittedName>
        <fullName evidence="8">Uncharacterized protein</fullName>
    </submittedName>
</protein>
<proteinExistence type="predicted"/>
<evidence type="ECO:0000256" key="1">
    <source>
        <dbReference type="ARBA" id="ARBA00022679"/>
    </source>
</evidence>
<evidence type="ECO:0000256" key="3">
    <source>
        <dbReference type="ARBA" id="ARBA00022989"/>
    </source>
</evidence>
<dbReference type="GeneID" id="94292877"/>
<organism evidence="8 9">
    <name type="scientific">Porcisia hertigi</name>
    <dbReference type="NCBI Taxonomy" id="2761500"/>
    <lineage>
        <taxon>Eukaryota</taxon>
        <taxon>Discoba</taxon>
        <taxon>Euglenozoa</taxon>
        <taxon>Kinetoplastea</taxon>
        <taxon>Metakinetoplastina</taxon>
        <taxon>Trypanosomatida</taxon>
        <taxon>Trypanosomatidae</taxon>
        <taxon>Leishmaniinae</taxon>
        <taxon>Porcisia</taxon>
    </lineage>
</organism>
<dbReference type="Proteomes" id="UP000674318">
    <property type="component" value="Unassembled WGS sequence"/>
</dbReference>
<keyword evidence="9" id="KW-1185">Reference proteome</keyword>
<evidence type="ECO:0000256" key="4">
    <source>
        <dbReference type="ARBA" id="ARBA00023098"/>
    </source>
</evidence>
<keyword evidence="3 7" id="KW-1133">Transmembrane helix</keyword>
<accession>A0A836YH70</accession>
<reference evidence="8 9" key="1">
    <citation type="submission" date="2021-02" db="EMBL/GenBank/DDBJ databases">
        <title>Porcisia hertigi Genome sequencing and assembly.</title>
        <authorList>
            <person name="Almutairi H."/>
            <person name="Gatherer D."/>
        </authorList>
    </citation>
    <scope>NUCLEOTIDE SEQUENCE [LARGE SCALE GENOMIC DNA]</scope>
    <source>
        <strain evidence="8 9">C119</strain>
    </source>
</reference>
<dbReference type="GO" id="GO:0006629">
    <property type="term" value="P:lipid metabolic process"/>
    <property type="evidence" value="ECO:0007669"/>
    <property type="project" value="UniProtKB-KW"/>
</dbReference>
<name>A0A836YH70_9TRYP</name>
<dbReference type="EMBL" id="JAFJZO010000009">
    <property type="protein sequence ID" value="KAG5510555.1"/>
    <property type="molecule type" value="Genomic_DNA"/>
</dbReference>
<dbReference type="KEGG" id="phet:94292877"/>
<dbReference type="OrthoDB" id="272512at2759"/>
<keyword evidence="6" id="KW-0012">Acyltransferase</keyword>
<keyword evidence="1" id="KW-0808">Transferase</keyword>
<dbReference type="AlphaFoldDB" id="A0A836YH70"/>
<evidence type="ECO:0000256" key="5">
    <source>
        <dbReference type="ARBA" id="ARBA00023136"/>
    </source>
</evidence>
<evidence type="ECO:0000256" key="2">
    <source>
        <dbReference type="ARBA" id="ARBA00022692"/>
    </source>
</evidence>
<sequence length="412" mass="44208">MEKFRHFGDAATGIHPFTAATAAAAPTVSRIRAACAFPPRLLLSAVFVLLLFVTDTLLWVCHVTHLGLLGRFLFAPLQRACLRGLLFAIGHILPEKSTPAVKPQKGGEADSSSRAVRAGDLVVCNLQSVWDALVLEVMLAQPYHAVCFPDATTAADIDATSPRKNATVPGLRVFWPGPMQRWRVWAHTRRTGTLAFLAAQHPDSIAQQAIRSKTETAELPLHRVQEAAARAGVPVWWFGEGTCSNGRGLLLMPAVTCMSAAASDASAGCLVHLATIQYDSPALQNVLGSDLEGLLMVLFRTGLPLHGSMAPAWTSPLFPTAEVTFRSARLARAAPLAVVGSTSTSMKSLWTLSTPALLELRHTMCQRGQALVMSSSAASVRRQPLSVGLKEKKGFIEAYHAMLDSHKAQQSA</sequence>
<dbReference type="PANTHER" id="PTHR23063:SF52">
    <property type="entry name" value="LYSOPHOSPHATIDYLCHOLINE ACYLTRANSFERASE"/>
    <property type="match status" value="1"/>
</dbReference>